<feature type="compositionally biased region" description="Polar residues" evidence="1">
    <location>
        <begin position="1"/>
        <end position="24"/>
    </location>
</feature>
<accession>A0A2H1WM70</accession>
<name>A0A2H1WM70_SPOFR</name>
<gene>
    <name evidence="2" type="ORF">SFRICE_004586</name>
</gene>
<organism evidence="2">
    <name type="scientific">Spodoptera frugiperda</name>
    <name type="common">Fall armyworm</name>
    <dbReference type="NCBI Taxonomy" id="7108"/>
    <lineage>
        <taxon>Eukaryota</taxon>
        <taxon>Metazoa</taxon>
        <taxon>Ecdysozoa</taxon>
        <taxon>Arthropoda</taxon>
        <taxon>Hexapoda</taxon>
        <taxon>Insecta</taxon>
        <taxon>Pterygota</taxon>
        <taxon>Neoptera</taxon>
        <taxon>Endopterygota</taxon>
        <taxon>Lepidoptera</taxon>
        <taxon>Glossata</taxon>
        <taxon>Ditrysia</taxon>
        <taxon>Noctuoidea</taxon>
        <taxon>Noctuidae</taxon>
        <taxon>Amphipyrinae</taxon>
        <taxon>Spodoptera</taxon>
    </lineage>
</organism>
<evidence type="ECO:0000256" key="1">
    <source>
        <dbReference type="SAM" id="MobiDB-lite"/>
    </source>
</evidence>
<protein>
    <submittedName>
        <fullName evidence="2">SFRICE_004586</fullName>
    </submittedName>
</protein>
<dbReference type="EMBL" id="ODYU01009579">
    <property type="protein sequence ID" value="SOQ54107.1"/>
    <property type="molecule type" value="Genomic_DNA"/>
</dbReference>
<evidence type="ECO:0000313" key="2">
    <source>
        <dbReference type="EMBL" id="SOQ54107.1"/>
    </source>
</evidence>
<proteinExistence type="predicted"/>
<dbReference type="AlphaFoldDB" id="A0A2H1WM70"/>
<reference evidence="2" key="1">
    <citation type="submission" date="2016-07" db="EMBL/GenBank/DDBJ databases">
        <authorList>
            <person name="Bretaudeau A."/>
        </authorList>
    </citation>
    <scope>NUCLEOTIDE SEQUENCE</scope>
    <source>
        <strain evidence="2">Rice</strain>
        <tissue evidence="2">Whole body</tissue>
    </source>
</reference>
<feature type="region of interest" description="Disordered" evidence="1">
    <location>
        <begin position="1"/>
        <end position="36"/>
    </location>
</feature>
<sequence length="177" mass="19439">MNQFSKEAAPKTSTNIGHQHSSPRGENHPMTSPALDEAGGTVRILLTKNHPVPSPALNRSPGYLLRCPQLRIAPKVFVKIGTLYLVTNIGPKLGRETLYATCRTGAGWTVSYPYSPARRSVRLLLTKNHPVPTPAFRAGAPVNPLDSPQLQVQTENLLNCFDVGKKEIVYVWPVFMS</sequence>